<evidence type="ECO:0000259" key="3">
    <source>
        <dbReference type="Pfam" id="PF08240"/>
    </source>
</evidence>
<name>A0A4R3VW12_9SPHI</name>
<gene>
    <name evidence="5" type="ORF">EDC17_103229</name>
</gene>
<dbReference type="GO" id="GO:0000166">
    <property type="term" value="F:nucleotide binding"/>
    <property type="evidence" value="ECO:0007669"/>
    <property type="project" value="InterPro"/>
</dbReference>
<evidence type="ECO:0000313" key="5">
    <source>
        <dbReference type="EMBL" id="TCV10497.1"/>
    </source>
</evidence>
<organism evidence="5 6">
    <name type="scientific">Sphingobacterium alimentarium</name>
    <dbReference type="NCBI Taxonomy" id="797292"/>
    <lineage>
        <taxon>Bacteria</taxon>
        <taxon>Pseudomonadati</taxon>
        <taxon>Bacteroidota</taxon>
        <taxon>Sphingobacteriia</taxon>
        <taxon>Sphingobacteriales</taxon>
        <taxon>Sphingobacteriaceae</taxon>
        <taxon>Sphingobacterium</taxon>
    </lineage>
</organism>
<dbReference type="Gene3D" id="3.90.180.10">
    <property type="entry name" value="Medium-chain alcohol dehydrogenases, catalytic domain"/>
    <property type="match status" value="1"/>
</dbReference>
<accession>A0A4R3VW12</accession>
<dbReference type="SUPFAM" id="SSF51735">
    <property type="entry name" value="NAD(P)-binding Rossmann-fold domains"/>
    <property type="match status" value="2"/>
</dbReference>
<dbReference type="InterPro" id="IPR055170">
    <property type="entry name" value="GFO_IDH_MocA-like_dom"/>
</dbReference>
<dbReference type="InterPro" id="IPR036291">
    <property type="entry name" value="NAD(P)-bd_dom_sf"/>
</dbReference>
<dbReference type="Pfam" id="PF22725">
    <property type="entry name" value="GFO_IDH_MocA_C3"/>
    <property type="match status" value="1"/>
</dbReference>
<evidence type="ECO:0000259" key="2">
    <source>
        <dbReference type="Pfam" id="PF01408"/>
    </source>
</evidence>
<dbReference type="PANTHER" id="PTHR43377">
    <property type="entry name" value="BILIVERDIN REDUCTASE A"/>
    <property type="match status" value="1"/>
</dbReference>
<feature type="domain" description="GFO/IDH/MocA-like oxidoreductase" evidence="4">
    <location>
        <begin position="539"/>
        <end position="631"/>
    </location>
</feature>
<dbReference type="SUPFAM" id="SSF55347">
    <property type="entry name" value="Glyceraldehyde-3-phosphate dehydrogenase-like, C-terminal domain"/>
    <property type="match status" value="1"/>
</dbReference>
<feature type="domain" description="Gfo/Idh/MocA-like oxidoreductase N-terminal" evidence="2">
    <location>
        <begin position="392"/>
        <end position="508"/>
    </location>
</feature>
<dbReference type="CDD" id="cd08255">
    <property type="entry name" value="2-desacetyl-2-hydroxyethyl_bacteriochlorophyllide_like"/>
    <property type="match status" value="1"/>
</dbReference>
<dbReference type="EMBL" id="SMBZ01000032">
    <property type="protein sequence ID" value="TCV10497.1"/>
    <property type="molecule type" value="Genomic_DNA"/>
</dbReference>
<dbReference type="SUPFAM" id="SSF50129">
    <property type="entry name" value="GroES-like"/>
    <property type="match status" value="1"/>
</dbReference>
<dbReference type="Pfam" id="PF00107">
    <property type="entry name" value="ADH_zinc_N"/>
    <property type="match status" value="1"/>
</dbReference>
<proteinExistence type="predicted"/>
<dbReference type="InterPro" id="IPR011032">
    <property type="entry name" value="GroES-like_sf"/>
</dbReference>
<dbReference type="PANTHER" id="PTHR43377:SF1">
    <property type="entry name" value="BILIVERDIN REDUCTASE A"/>
    <property type="match status" value="1"/>
</dbReference>
<dbReference type="InterPro" id="IPR051450">
    <property type="entry name" value="Gfo/Idh/MocA_Oxidoreductases"/>
</dbReference>
<feature type="domain" description="Alcohol dehydrogenase-like N-terminal" evidence="3">
    <location>
        <begin position="86"/>
        <end position="138"/>
    </location>
</feature>
<dbReference type="Pfam" id="PF08240">
    <property type="entry name" value="ADH_N"/>
    <property type="match status" value="1"/>
</dbReference>
<dbReference type="Pfam" id="PF01408">
    <property type="entry name" value="GFO_IDH_MocA"/>
    <property type="match status" value="1"/>
</dbReference>
<protein>
    <submittedName>
        <fullName evidence="5">Putative dehydrogenase</fullName>
    </submittedName>
</protein>
<dbReference type="InterPro" id="IPR013149">
    <property type="entry name" value="ADH-like_C"/>
</dbReference>
<dbReference type="OrthoDB" id="9781031at2"/>
<dbReference type="Proteomes" id="UP000295197">
    <property type="component" value="Unassembled WGS sequence"/>
</dbReference>
<comment type="caution">
    <text evidence="5">The sequence shown here is derived from an EMBL/GenBank/DDBJ whole genome shotgun (WGS) entry which is preliminary data.</text>
</comment>
<evidence type="ECO:0000259" key="4">
    <source>
        <dbReference type="Pfam" id="PF22725"/>
    </source>
</evidence>
<dbReference type="Gene3D" id="3.30.360.10">
    <property type="entry name" value="Dihydrodipicolinate Reductase, domain 2"/>
    <property type="match status" value="1"/>
</dbReference>
<dbReference type="Gene3D" id="3.40.50.720">
    <property type="entry name" value="NAD(P)-binding Rossmann-like Domain"/>
    <property type="match status" value="2"/>
</dbReference>
<dbReference type="RefSeq" id="WP_132778229.1">
    <property type="nucleotide sequence ID" value="NZ_SMBZ01000032.1"/>
</dbReference>
<feature type="domain" description="Alcohol dehydrogenase-like C-terminal" evidence="1">
    <location>
        <begin position="178"/>
        <end position="295"/>
    </location>
</feature>
<evidence type="ECO:0000313" key="6">
    <source>
        <dbReference type="Proteomes" id="UP000295197"/>
    </source>
</evidence>
<keyword evidence="6" id="KW-1185">Reference proteome</keyword>
<dbReference type="InterPro" id="IPR013154">
    <property type="entry name" value="ADH-like_N"/>
</dbReference>
<sequence>MKQIIQSFKTGETILEEVPAPLVKRGNVLIQTTRSLVSLGTERMLVEFGKSSLISKARQQPDKVKQVLDKIKTDGLMPTLETVFNKLGEPLPLGYCNVGKVIAVGEGVTDFKVGDRVASNGQHAEFVSVPKNLVAHVPEEVSDEEASFTVIGSIGLQGIRLLNPTLGETVVVIGLGLIGLITAQLLVANGCRVIGSDIDPAKLELAKSWGIIPFNPLQGDIVKFVSEKTNGVGADGVIITASAKNNDIISQSANMSRKRGKIVLVGVIGLNLSRAEFYEKELTFQVSCSYGPGRYDDDYEQKGIDYPLPFVRWTEKRNFETILEAIRSEKLKVKEMISEIVLLENYLDVYGEIGTKRSIASIIKYDENLNLNPNHTVKIKDSNFAGSKGILGIIGSGNFTKMTMLPALKTTNASVKFIASRSGISGTALAQKFSINNSTTDYHEILQDSEVDLVLITTRHDQHASMVLESLSAGKNVFVEKPLALNNEELDKIIQEYERSGKTLTVGFNRRFSPHIQKIKSIVGDSMMNVVATMNAGFIPNNVWVHDLKVGGGRIIGEACHFIDLITYLTGSKVKSVCMNAMGTNPEENTDNASILLKYENGSTGVINYFSNGSKAYSKERVEVYSQERTIVMDNFRVTEGFGTKGFSKLKTKLDKGHHEQFRILVERIKNGGPSIIPFDEIINTTKASFAAIESLKNNSWIEI</sequence>
<dbReference type="InterPro" id="IPR000683">
    <property type="entry name" value="Gfo/Idh/MocA-like_OxRdtase_N"/>
</dbReference>
<evidence type="ECO:0000259" key="1">
    <source>
        <dbReference type="Pfam" id="PF00107"/>
    </source>
</evidence>
<reference evidence="5 6" key="1">
    <citation type="submission" date="2019-03" db="EMBL/GenBank/DDBJ databases">
        <title>Genomic Encyclopedia of Type Strains, Phase IV (KMG-IV): sequencing the most valuable type-strain genomes for metagenomic binning, comparative biology and taxonomic classification.</title>
        <authorList>
            <person name="Goeker M."/>
        </authorList>
    </citation>
    <scope>NUCLEOTIDE SEQUENCE [LARGE SCALE GENOMIC DNA]</scope>
    <source>
        <strain evidence="5 6">DSM 22362</strain>
    </source>
</reference>
<dbReference type="AlphaFoldDB" id="A0A4R3VW12"/>